<gene>
    <name evidence="3" type="primary">ORF1_54</name>
    <name evidence="3" type="ORF">AVEN_150650_1</name>
</gene>
<feature type="compositionally biased region" description="Polar residues" evidence="1">
    <location>
        <begin position="455"/>
        <end position="478"/>
    </location>
</feature>
<protein>
    <submittedName>
        <fullName evidence="3">Nucleic-acid-binding protein from transposon X-element</fullName>
    </submittedName>
</protein>
<evidence type="ECO:0000256" key="1">
    <source>
        <dbReference type="SAM" id="MobiDB-lite"/>
    </source>
</evidence>
<dbReference type="Proteomes" id="UP000499080">
    <property type="component" value="Unassembled WGS sequence"/>
</dbReference>
<feature type="compositionally biased region" description="Polar residues" evidence="1">
    <location>
        <begin position="130"/>
        <end position="141"/>
    </location>
</feature>
<evidence type="ECO:0000313" key="3">
    <source>
        <dbReference type="EMBL" id="GBO40721.1"/>
    </source>
</evidence>
<reference evidence="3 4" key="1">
    <citation type="journal article" date="2019" name="Sci. Rep.">
        <title>Orb-weaving spider Araneus ventricosus genome elucidates the spidroin gene catalogue.</title>
        <authorList>
            <person name="Kono N."/>
            <person name="Nakamura H."/>
            <person name="Ohtoshi R."/>
            <person name="Moran D.A.P."/>
            <person name="Shinohara A."/>
            <person name="Yoshida Y."/>
            <person name="Fujiwara M."/>
            <person name="Mori M."/>
            <person name="Tomita M."/>
            <person name="Arakawa K."/>
        </authorList>
    </citation>
    <scope>NUCLEOTIDE SEQUENCE [LARGE SCALE GENOMIC DNA]</scope>
</reference>
<sequence>MMSATNSQVSADFNHFSLSECNFEDVYACTSVEQCDALMLELDKQLNINEAITPRTMEIMNVIHKLDRKALKIMYRKTDILLSKLAAAIFNDKKQRHPKADPSTDTDYTNSSSNTPIKNKNKKKVKPPTRSQTSSKKFKTTLQFDLNSSNRFAPLADQKDDEDLAMHCENQANISPDEDNLNNPDEDKEVNLNNFQKSQNVAKPQEEIKAPYVPPIVIDNPKNVSQLLKTLSTLTDELITGRMIASDKLKIFPPTSAAHRTITKQIEKDGLHSHTFELNDEKKIKVVLRGLPPDHDVNEIIQELQSEGLAPELCHPLRHRQTNKNMHLYLVVLPRVPKSKEVYQIKFIGHCRISVEALRKKHSPAMCYRCQDYFHHSSRCTRNPRCMKCAGNHWSRDCPKPTDTPATCLHCGGNHTANYTGCPKNPLNRKSFPAAPTNAWSDPAALARIKDKPRQASTSKTEIQFLPNPSTTSQNPPVNQENFFLQMSNMMSTMMSSFFNQMAKFHQSNQHQYLIATAFNSLNL</sequence>
<feature type="domain" description="Pre-C2HC" evidence="2">
    <location>
        <begin position="297"/>
        <end position="365"/>
    </location>
</feature>
<comment type="caution">
    <text evidence="3">The sequence shown here is derived from an EMBL/GenBank/DDBJ whole genome shotgun (WGS) entry which is preliminary data.</text>
</comment>
<dbReference type="EMBL" id="BGPR01066037">
    <property type="protein sequence ID" value="GBO40721.1"/>
    <property type="molecule type" value="Genomic_DNA"/>
</dbReference>
<feature type="compositionally biased region" description="Low complexity" evidence="1">
    <location>
        <begin position="103"/>
        <end position="118"/>
    </location>
</feature>
<dbReference type="PANTHER" id="PTHR33273">
    <property type="entry name" value="DOMAIN-CONTAINING PROTEIN, PUTATIVE-RELATED"/>
    <property type="match status" value="1"/>
</dbReference>
<dbReference type="Pfam" id="PF07530">
    <property type="entry name" value="PRE_C2HC"/>
    <property type="match status" value="1"/>
</dbReference>
<dbReference type="OrthoDB" id="6624230at2759"/>
<accession>A0A4Y2WU60</accession>
<proteinExistence type="predicted"/>
<dbReference type="AlphaFoldDB" id="A0A4Y2WU60"/>
<feature type="region of interest" description="Disordered" evidence="1">
    <location>
        <begin position="451"/>
        <end position="478"/>
    </location>
</feature>
<organism evidence="3 4">
    <name type="scientific">Araneus ventricosus</name>
    <name type="common">Orbweaver spider</name>
    <name type="synonym">Epeira ventricosa</name>
    <dbReference type="NCBI Taxonomy" id="182803"/>
    <lineage>
        <taxon>Eukaryota</taxon>
        <taxon>Metazoa</taxon>
        <taxon>Ecdysozoa</taxon>
        <taxon>Arthropoda</taxon>
        <taxon>Chelicerata</taxon>
        <taxon>Arachnida</taxon>
        <taxon>Araneae</taxon>
        <taxon>Araneomorphae</taxon>
        <taxon>Entelegynae</taxon>
        <taxon>Araneoidea</taxon>
        <taxon>Araneidae</taxon>
        <taxon>Araneus</taxon>
    </lineage>
</organism>
<dbReference type="SMART" id="SM00596">
    <property type="entry name" value="PRE_C2HC"/>
    <property type="match status" value="1"/>
</dbReference>
<evidence type="ECO:0000313" key="4">
    <source>
        <dbReference type="Proteomes" id="UP000499080"/>
    </source>
</evidence>
<dbReference type="PANTHER" id="PTHR33273:SF2">
    <property type="entry name" value="ENDONUCLEASE_EXONUCLEASE_PHOSPHATASE DOMAIN-CONTAINING PROTEIN"/>
    <property type="match status" value="1"/>
</dbReference>
<evidence type="ECO:0000259" key="2">
    <source>
        <dbReference type="SMART" id="SM00596"/>
    </source>
</evidence>
<keyword evidence="4" id="KW-1185">Reference proteome</keyword>
<feature type="region of interest" description="Disordered" evidence="1">
    <location>
        <begin position="93"/>
        <end position="141"/>
    </location>
</feature>
<dbReference type="InterPro" id="IPR006579">
    <property type="entry name" value="Pre_C2HC_dom"/>
</dbReference>
<name>A0A4Y2WU60_ARAVE</name>